<keyword evidence="3" id="KW-1185">Reference proteome</keyword>
<dbReference type="Proteomes" id="UP001209755">
    <property type="component" value="Unassembled WGS sequence"/>
</dbReference>
<name>A0ABT3HGF6_9HYPH</name>
<dbReference type="RefSeq" id="WP_264603055.1">
    <property type="nucleotide sequence ID" value="NZ_JAOQNS010000012.1"/>
</dbReference>
<dbReference type="EMBL" id="JAOQNS010000012">
    <property type="protein sequence ID" value="MCW2309483.1"/>
    <property type="molecule type" value="Genomic_DNA"/>
</dbReference>
<protein>
    <submittedName>
        <fullName evidence="2">Uncharacterized protein</fullName>
    </submittedName>
</protein>
<feature type="signal peptide" evidence="1">
    <location>
        <begin position="1"/>
        <end position="26"/>
    </location>
</feature>
<evidence type="ECO:0000313" key="2">
    <source>
        <dbReference type="EMBL" id="MCW2309483.1"/>
    </source>
</evidence>
<evidence type="ECO:0000313" key="3">
    <source>
        <dbReference type="Proteomes" id="UP001209755"/>
    </source>
</evidence>
<reference evidence="3" key="1">
    <citation type="submission" date="2023-07" db="EMBL/GenBank/DDBJ databases">
        <title>Genome sequencing of Purple Non-Sulfur Bacteria from various extreme environments.</title>
        <authorList>
            <person name="Mayer M."/>
        </authorList>
    </citation>
    <scope>NUCLEOTIDE SEQUENCE [LARGE SCALE GENOMIC DNA]</scope>
    <source>
        <strain evidence="3">DSM 17935</strain>
    </source>
</reference>
<accession>A0ABT3HGF6</accession>
<evidence type="ECO:0000256" key="1">
    <source>
        <dbReference type="SAM" id="SignalP"/>
    </source>
</evidence>
<keyword evidence="1" id="KW-0732">Signal</keyword>
<proteinExistence type="predicted"/>
<gene>
    <name evidence="2" type="ORF">M2319_003837</name>
</gene>
<sequence>MFKKTTLAIIALTIAGSAAVATSASAGRRDTGADRAMLEELDRDEARGGPWVEGARAPGMVRYRVCQNLPTTVYDADLDERVVVVKKQCWWQ</sequence>
<feature type="chain" id="PRO_5045996463" evidence="1">
    <location>
        <begin position="27"/>
        <end position="92"/>
    </location>
</feature>
<organism evidence="2 3">
    <name type="scientific">Rhodobium gokarnense</name>
    <dbReference type="NCBI Taxonomy" id="364296"/>
    <lineage>
        <taxon>Bacteria</taxon>
        <taxon>Pseudomonadati</taxon>
        <taxon>Pseudomonadota</taxon>
        <taxon>Alphaproteobacteria</taxon>
        <taxon>Hyphomicrobiales</taxon>
        <taxon>Rhodobiaceae</taxon>
        <taxon>Rhodobium</taxon>
    </lineage>
</organism>
<comment type="caution">
    <text evidence="2">The sequence shown here is derived from an EMBL/GenBank/DDBJ whole genome shotgun (WGS) entry which is preliminary data.</text>
</comment>